<dbReference type="AlphaFoldDB" id="B6JEQ3"/>
<proteinExistence type="predicted"/>
<keyword evidence="4" id="KW-1185">Reference proteome</keyword>
<dbReference type="Gene3D" id="3.50.30.10">
    <property type="entry name" value="Phosphohistidine domain"/>
    <property type="match status" value="1"/>
</dbReference>
<evidence type="ECO:0000259" key="2">
    <source>
        <dbReference type="Pfam" id="PF01989"/>
    </source>
</evidence>
<dbReference type="HOGENOM" id="CLU_141583_2_0_5"/>
<dbReference type="RefSeq" id="WP_012562804.1">
    <property type="nucleotide sequence ID" value="NC_011386.1"/>
</dbReference>
<dbReference type="STRING" id="504832.OCA5_c23570"/>
<dbReference type="KEGG" id="ocg:OCA5_c23570"/>
<gene>
    <name evidence="3" type="ordered locus">OCA5_c23570</name>
</gene>
<protein>
    <recommendedName>
        <fullName evidence="2">Phosphomevalonate dehydratase small subunit-like domain-containing protein</fullName>
    </recommendedName>
</protein>
<dbReference type="InterPro" id="IPR002840">
    <property type="entry name" value="PMDh-S-like_dom"/>
</dbReference>
<dbReference type="SUPFAM" id="SSF52016">
    <property type="entry name" value="LeuD/IlvD-like"/>
    <property type="match status" value="1"/>
</dbReference>
<evidence type="ECO:0000313" key="4">
    <source>
        <dbReference type="Proteomes" id="UP000007730"/>
    </source>
</evidence>
<feature type="domain" description="Phosphomevalonate dehydratase small subunit-like" evidence="2">
    <location>
        <begin position="32"/>
        <end position="109"/>
    </location>
</feature>
<sequence length="142" mass="15311">MTTKTTLHGRMVSAGVAEGEALVTDKALSLHAGAIANETGFVRIQDHPLSGHCIKDKILIYDTDYYTTGATLSLYTKKTVFNSAPAGIIWRKAHGIGASGAIYSGIPAVHKIEEGKPWEFIKTGDWVKIDADRGVIEVTKRA</sequence>
<reference evidence="3 4" key="1">
    <citation type="journal article" date="2011" name="J. Bacteriol.">
        <title>Complete genome sequences of the chemolithoautotrophic Oligotropha carboxidovorans strains OM4 and OM5.</title>
        <authorList>
            <person name="Volland S."/>
            <person name="Rachinger M."/>
            <person name="Strittmatter A."/>
            <person name="Daniel R."/>
            <person name="Gottschalk G."/>
            <person name="Meyer O."/>
        </authorList>
    </citation>
    <scope>NUCLEOTIDE SEQUENCE [LARGE SCALE GENOMIC DNA]</scope>
    <source>
        <strain evidence="4">ATCC 49405 / DSM 1227 / KCTC 32145 / OM5</strain>
    </source>
</reference>
<dbReference type="EMBL" id="CP002826">
    <property type="protein sequence ID" value="AEI07056.1"/>
    <property type="molecule type" value="Genomic_DNA"/>
</dbReference>
<dbReference type="Pfam" id="PF01989">
    <property type="entry name" value="AcnX_swivel_put"/>
    <property type="match status" value="1"/>
</dbReference>
<organism evidence="3 4">
    <name type="scientific">Afipia carboxidovorans (strain ATCC 49405 / DSM 1227 / KCTC 32145 / OM5)</name>
    <name type="common">Oligotropha carboxidovorans</name>
    <dbReference type="NCBI Taxonomy" id="504832"/>
    <lineage>
        <taxon>Bacteria</taxon>
        <taxon>Pseudomonadati</taxon>
        <taxon>Pseudomonadota</taxon>
        <taxon>Alphaproteobacteria</taxon>
        <taxon>Hyphomicrobiales</taxon>
        <taxon>Nitrobacteraceae</taxon>
        <taxon>Afipia</taxon>
    </lineage>
</organism>
<evidence type="ECO:0000256" key="1">
    <source>
        <dbReference type="ARBA" id="ARBA00023239"/>
    </source>
</evidence>
<dbReference type="OrthoDB" id="9815264at2"/>
<dbReference type="eggNOG" id="COG1786">
    <property type="taxonomic scope" value="Bacteria"/>
</dbReference>
<name>B6JEQ3_AFIC5</name>
<dbReference type="KEGG" id="oca:OCAR_5646"/>
<dbReference type="GO" id="GO:0016829">
    <property type="term" value="F:lyase activity"/>
    <property type="evidence" value="ECO:0007669"/>
    <property type="project" value="UniProtKB-KW"/>
</dbReference>
<keyword evidence="1" id="KW-0456">Lyase</keyword>
<accession>B6JEQ3</accession>
<dbReference type="Proteomes" id="UP000007730">
    <property type="component" value="Chromosome"/>
</dbReference>
<evidence type="ECO:0000313" key="3">
    <source>
        <dbReference type="EMBL" id="AEI07056.1"/>
    </source>
</evidence>